<organism evidence="2 3">
    <name type="scientific">Methanoculleus chikugoensis</name>
    <dbReference type="NCBI Taxonomy" id="118126"/>
    <lineage>
        <taxon>Archaea</taxon>
        <taxon>Methanobacteriati</taxon>
        <taxon>Methanobacteriota</taxon>
        <taxon>Stenosarchaea group</taxon>
        <taxon>Methanomicrobia</taxon>
        <taxon>Methanomicrobiales</taxon>
        <taxon>Methanomicrobiaceae</taxon>
        <taxon>Methanoculleus</taxon>
    </lineage>
</organism>
<gene>
    <name evidence="2" type="ORF">L21_2571</name>
</gene>
<dbReference type="AlphaFoldDB" id="A0A1M4MNX1"/>
<dbReference type="STRING" id="118126.L21_2571"/>
<name>A0A1M4MNX1_9EURY</name>
<feature type="transmembrane region" description="Helical" evidence="1">
    <location>
        <begin position="48"/>
        <end position="67"/>
    </location>
</feature>
<dbReference type="Proteomes" id="UP000184671">
    <property type="component" value="Unassembled WGS sequence"/>
</dbReference>
<sequence length="126" mass="13904">MDTLNSEITRDAMANYCQECGKELISPNAEICPNCGVRLKEIVINRRSPVIAVVLSFFIWGLGQVYNGQFGKGIAYFVIGVLCVASLMILIGFLLVPLWWLIGMVDAYVSAKRINAGEDASRFINV</sequence>
<accession>A0A1M4MNX1</accession>
<feature type="transmembrane region" description="Helical" evidence="1">
    <location>
        <begin position="73"/>
        <end position="102"/>
    </location>
</feature>
<keyword evidence="1" id="KW-0812">Transmembrane</keyword>
<dbReference type="EMBL" id="FMID01000063">
    <property type="protein sequence ID" value="SCL76634.1"/>
    <property type="molecule type" value="Genomic_DNA"/>
</dbReference>
<evidence type="ECO:0000313" key="3">
    <source>
        <dbReference type="Proteomes" id="UP000184671"/>
    </source>
</evidence>
<evidence type="ECO:0000256" key="1">
    <source>
        <dbReference type="SAM" id="Phobius"/>
    </source>
</evidence>
<evidence type="ECO:0000313" key="2">
    <source>
        <dbReference type="EMBL" id="SCL76634.1"/>
    </source>
</evidence>
<reference evidence="2 3" key="1">
    <citation type="submission" date="2016-08" db="EMBL/GenBank/DDBJ databases">
        <authorList>
            <person name="Seilhamer J.J."/>
        </authorList>
    </citation>
    <scope>NUCLEOTIDE SEQUENCE [LARGE SCALE GENOMIC DNA]</scope>
    <source>
        <strain evidence="2">L21-II-0</strain>
    </source>
</reference>
<keyword evidence="1" id="KW-0472">Membrane</keyword>
<protein>
    <submittedName>
        <fullName evidence="2">TM2 domain protein</fullName>
    </submittedName>
</protein>
<proteinExistence type="predicted"/>
<keyword evidence="1" id="KW-1133">Transmembrane helix</keyword>